<dbReference type="InterPro" id="IPR029151">
    <property type="entry name" value="Sensor-like_sf"/>
</dbReference>
<proteinExistence type="inferred from homology"/>
<keyword evidence="1 3" id="KW-0807">Transducer</keyword>
<dbReference type="Gene3D" id="1.10.287.950">
    <property type="entry name" value="Methyl-accepting chemotaxis protein"/>
    <property type="match status" value="1"/>
</dbReference>
<dbReference type="SUPFAM" id="SSF103190">
    <property type="entry name" value="Sensory domain-like"/>
    <property type="match status" value="1"/>
</dbReference>
<keyword evidence="4" id="KW-1133">Transmembrane helix</keyword>
<dbReference type="Proteomes" id="UP000045545">
    <property type="component" value="Unassembled WGS sequence"/>
</dbReference>
<keyword evidence="8" id="KW-1185">Reference proteome</keyword>
<dbReference type="InterPro" id="IPR025991">
    <property type="entry name" value="Chemoreceptor_zinc-bind_dom"/>
</dbReference>
<dbReference type="STRING" id="690567.804"/>
<dbReference type="GO" id="GO:0016020">
    <property type="term" value="C:membrane"/>
    <property type="evidence" value="ECO:0007669"/>
    <property type="project" value="InterPro"/>
</dbReference>
<evidence type="ECO:0000256" key="4">
    <source>
        <dbReference type="SAM" id="Phobius"/>
    </source>
</evidence>
<dbReference type="PANTHER" id="PTHR32089:SF112">
    <property type="entry name" value="LYSOZYME-LIKE PROTEIN-RELATED"/>
    <property type="match status" value="1"/>
</dbReference>
<dbReference type="SMART" id="SM00304">
    <property type="entry name" value="HAMP"/>
    <property type="match status" value="1"/>
</dbReference>
<dbReference type="PANTHER" id="PTHR32089">
    <property type="entry name" value="METHYL-ACCEPTING CHEMOTAXIS PROTEIN MCPB"/>
    <property type="match status" value="1"/>
</dbReference>
<dbReference type="PROSITE" id="PS50885">
    <property type="entry name" value="HAMP"/>
    <property type="match status" value="1"/>
</dbReference>
<feature type="domain" description="Methyl-accepting transducer" evidence="5">
    <location>
        <begin position="372"/>
        <end position="608"/>
    </location>
</feature>
<dbReference type="Pfam" id="PF13682">
    <property type="entry name" value="CZB"/>
    <property type="match status" value="1"/>
</dbReference>
<dbReference type="Gene3D" id="3.30.450.20">
    <property type="entry name" value="PAS domain"/>
    <property type="match status" value="1"/>
</dbReference>
<dbReference type="RefSeq" id="WP_046496080.1">
    <property type="nucleotide sequence ID" value="NZ_CGIH01000010.1"/>
</dbReference>
<dbReference type="Gene3D" id="6.10.340.10">
    <property type="match status" value="1"/>
</dbReference>
<evidence type="ECO:0000313" key="7">
    <source>
        <dbReference type="EMBL" id="CFX21668.1"/>
    </source>
</evidence>
<reference evidence="7 8" key="1">
    <citation type="submission" date="2015-03" db="EMBL/GenBank/DDBJ databases">
        <authorList>
            <person name="Murphy D."/>
        </authorList>
    </citation>
    <scope>NUCLEOTIDE SEQUENCE [LARGE SCALE GENOMIC DNA]</scope>
    <source>
        <strain evidence="7 8">OL-4</strain>
    </source>
</reference>
<dbReference type="SUPFAM" id="SSF58104">
    <property type="entry name" value="Methyl-accepting chemotaxis protein (MCP) signaling domain"/>
    <property type="match status" value="1"/>
</dbReference>
<keyword evidence="4" id="KW-0472">Membrane</keyword>
<feature type="transmembrane region" description="Helical" evidence="4">
    <location>
        <begin position="282"/>
        <end position="304"/>
    </location>
</feature>
<evidence type="ECO:0000259" key="5">
    <source>
        <dbReference type="PROSITE" id="PS50111"/>
    </source>
</evidence>
<evidence type="ECO:0000313" key="8">
    <source>
        <dbReference type="Proteomes" id="UP000045545"/>
    </source>
</evidence>
<dbReference type="CDD" id="cd11386">
    <property type="entry name" value="MCP_signal"/>
    <property type="match status" value="1"/>
</dbReference>
<feature type="transmembrane region" description="Helical" evidence="4">
    <location>
        <begin position="7"/>
        <end position="26"/>
    </location>
</feature>
<dbReference type="PROSITE" id="PS50111">
    <property type="entry name" value="CHEMOTAXIS_TRANSDUC_2"/>
    <property type="match status" value="1"/>
</dbReference>
<evidence type="ECO:0000259" key="6">
    <source>
        <dbReference type="PROSITE" id="PS50885"/>
    </source>
</evidence>
<name>A0A0E4C813_9FIRM</name>
<accession>A0A0E4C813</accession>
<feature type="domain" description="HAMP" evidence="6">
    <location>
        <begin position="301"/>
        <end position="353"/>
    </location>
</feature>
<dbReference type="AlphaFoldDB" id="A0A0E4C813"/>
<comment type="similarity">
    <text evidence="2">Belongs to the methyl-accepting chemotaxis (MCP) protein family.</text>
</comment>
<dbReference type="InterPro" id="IPR004089">
    <property type="entry name" value="MCPsignal_dom"/>
</dbReference>
<protein>
    <submittedName>
        <fullName evidence="7">Methyl-accepting chemotaxis protein (MCP) signalling domain</fullName>
    </submittedName>
</protein>
<gene>
    <name evidence="7" type="ORF">804</name>
</gene>
<dbReference type="CDD" id="cd06225">
    <property type="entry name" value="HAMP"/>
    <property type="match status" value="1"/>
</dbReference>
<dbReference type="Pfam" id="PF00015">
    <property type="entry name" value="MCPsignal"/>
    <property type="match status" value="1"/>
</dbReference>
<sequence length="776" mass="85835">MKNSLKGRIIIILVGINLVVFGFFYWNMVGLQSLLIKDFEHQYTTNLTNAVETSLNSAERETGILADSLLANEQMKQAYLNRDRQRLSQLTMPVYQEWHDNNHVVQLNFIDPNAHAFFRAHKPEQYGDDISFRKALVKAINTRERVIAVEKGVAGYGIRCITPIMNGNQLVGLCEVGVSLEDSLGDYLQELNEGEYSVFSLTDEGSDSLWKEEAAGAITVTDKDLKKIRAGQSFHRNSEDNKFILSMMPIKDVDGESVAFITGEISRDNFIKAQTDARNRSLLIIVISLLAVCIAVSILLTRALRHINPLLASMEEVGKGDLTKIIDVSASNEIGILAQGFSGLLESLRKVMFSLFTSTSRLTTNAYFLNDVVSSSVVKLKDSVTSLEEVGTQLNEVGHNLESADSGVSEIASASQMVAEQAQRLQESYISLTESAQAGKEDMNAVERMGEILKDKSASTMEKAQELQTISENIGDITATIMSVSEQINLLALNAAIESARAGEHGRGFAVVAEEVRKLAEETAGYSRQIKDLITGVQSNINRFVEEIKSMGIAVEDGNQTTGKVIISLDKIIGQIINIQESIMEITAAMEEQSASSQEISAVVNTVNDTMLNLIDTLNGVIGQVDGQMGNFTELARISDETNTISDQLRGIVAQYKLPDDIILEQVKEDHRGFVKKYDFIVNRDLYSEPESVADHNNCRLGKWVSTLTDEHMLQVFNQHVQKPHEQVHALAREAVKLNNEGRKTEANAKLEEMHDASKEIIGALDQLISAYHQQK</sequence>
<dbReference type="Pfam" id="PF00672">
    <property type="entry name" value="HAMP"/>
    <property type="match status" value="1"/>
</dbReference>
<dbReference type="SMART" id="SM00283">
    <property type="entry name" value="MA"/>
    <property type="match status" value="1"/>
</dbReference>
<evidence type="ECO:0000256" key="3">
    <source>
        <dbReference type="PROSITE-ProRule" id="PRU00284"/>
    </source>
</evidence>
<dbReference type="GO" id="GO:0007165">
    <property type="term" value="P:signal transduction"/>
    <property type="evidence" value="ECO:0007669"/>
    <property type="project" value="UniProtKB-KW"/>
</dbReference>
<dbReference type="EMBL" id="CGIH01000010">
    <property type="protein sequence ID" value="CFX21668.1"/>
    <property type="molecule type" value="Genomic_DNA"/>
</dbReference>
<dbReference type="Pfam" id="PF14827">
    <property type="entry name" value="dCache_3"/>
    <property type="match status" value="1"/>
</dbReference>
<dbReference type="Gene3D" id="1.20.120.30">
    <property type="entry name" value="Aspartate receptor, ligand-binding domain"/>
    <property type="match status" value="1"/>
</dbReference>
<dbReference type="InterPro" id="IPR029150">
    <property type="entry name" value="dCache_3"/>
</dbReference>
<evidence type="ECO:0000256" key="1">
    <source>
        <dbReference type="ARBA" id="ARBA00023224"/>
    </source>
</evidence>
<evidence type="ECO:0000256" key="2">
    <source>
        <dbReference type="ARBA" id="ARBA00029447"/>
    </source>
</evidence>
<dbReference type="InterPro" id="IPR003660">
    <property type="entry name" value="HAMP_dom"/>
</dbReference>
<keyword evidence="4" id="KW-0812">Transmembrane</keyword>
<organism evidence="7 8">
    <name type="scientific">Syntrophomonas zehnderi OL-4</name>
    <dbReference type="NCBI Taxonomy" id="690567"/>
    <lineage>
        <taxon>Bacteria</taxon>
        <taxon>Bacillati</taxon>
        <taxon>Bacillota</taxon>
        <taxon>Clostridia</taxon>
        <taxon>Eubacteriales</taxon>
        <taxon>Syntrophomonadaceae</taxon>
        <taxon>Syntrophomonas</taxon>
    </lineage>
</organism>